<dbReference type="RefSeq" id="WP_106933794.1">
    <property type="nucleotide sequence ID" value="NZ_PYFT01000002.1"/>
</dbReference>
<gene>
    <name evidence="2" type="ORF">AHMF7605_29140</name>
</gene>
<dbReference type="AlphaFoldDB" id="A0A2T2Y8Y6"/>
<protein>
    <submittedName>
        <fullName evidence="2">Uncharacterized protein</fullName>
    </submittedName>
</protein>
<keyword evidence="1" id="KW-1133">Transmembrane helix</keyword>
<evidence type="ECO:0000313" key="2">
    <source>
        <dbReference type="EMBL" id="PSR51975.1"/>
    </source>
</evidence>
<comment type="caution">
    <text evidence="2">The sequence shown here is derived from an EMBL/GenBank/DDBJ whole genome shotgun (WGS) entry which is preliminary data.</text>
</comment>
<name>A0A2T2Y8Y6_9BACT</name>
<proteinExistence type="predicted"/>
<feature type="transmembrane region" description="Helical" evidence="1">
    <location>
        <begin position="28"/>
        <end position="48"/>
    </location>
</feature>
<feature type="transmembrane region" description="Helical" evidence="1">
    <location>
        <begin position="77"/>
        <end position="97"/>
    </location>
</feature>
<evidence type="ECO:0000313" key="3">
    <source>
        <dbReference type="Proteomes" id="UP000240357"/>
    </source>
</evidence>
<dbReference type="Proteomes" id="UP000240357">
    <property type="component" value="Unassembled WGS sequence"/>
</dbReference>
<dbReference type="EMBL" id="PYFT01000002">
    <property type="protein sequence ID" value="PSR51975.1"/>
    <property type="molecule type" value="Genomic_DNA"/>
</dbReference>
<accession>A0A2T2Y8Y6</accession>
<evidence type="ECO:0000256" key="1">
    <source>
        <dbReference type="SAM" id="Phobius"/>
    </source>
</evidence>
<keyword evidence="3" id="KW-1185">Reference proteome</keyword>
<sequence>MSDQPIDNHNTNWEYSTLKEEPTRARNILILAITLMSLIFLYILIRYFKYFAWNNYQHPSGLEIDTLEYNVLSHLDVIGALLGFIGIIVGFFIYYIVKKENEREKTILTNQINGISTDAKQIGKVAGDMQSKLEEIVKMAPDMQKQIGDIVSGANVMQEKIGEIISRVTSLTKIDDLKGRFKAIKGVIDHAESSNNQLTILTYMTSYGAFLVHNIGIAAREEGEELSNIIKTNPDHENEKYLTFKSKDLYNQYLAKLEEAQAEITNKLTNFPSSKIPNSLRIGVLSNTKLNNPEIFKPSKLRSFVISRVLKNKKAFFIRKNNEGYVRINKDKFDENLFVYATKNMPEPGKEFKDYTDEKILEIFCDKLIDKDAELIENLKEKHSHKIFYPLDYIPFQFFLSSPVKRSKQGKWKAVVIFTNYYNIGSGQSTASFETDDKDLCEIFLDVFEKLCEYQVAKEQNPHPLKSIFINSDIIFFMHKENIPNSKLGDLISIADINAKEEFITFFKKLEISYEDKAYYEYDKLSNISRLKRVISIGLFHNKLSEQLLTFNKLCSISRNIDNHLYNLEILQYPNVFSREEKDEFDYAIFARQSLNNRIYYLAGGLSTLGTEQVTIALEDNALDIEKNLLNKNNDFVVVFKIFKHNLNNKPQLLLISQLHEKEIYLTSSVKEVAKV</sequence>
<organism evidence="2 3">
    <name type="scientific">Adhaeribacter arboris</name>
    <dbReference type="NCBI Taxonomy" id="2072846"/>
    <lineage>
        <taxon>Bacteria</taxon>
        <taxon>Pseudomonadati</taxon>
        <taxon>Bacteroidota</taxon>
        <taxon>Cytophagia</taxon>
        <taxon>Cytophagales</taxon>
        <taxon>Hymenobacteraceae</taxon>
        <taxon>Adhaeribacter</taxon>
    </lineage>
</organism>
<keyword evidence="1" id="KW-0812">Transmembrane</keyword>
<reference evidence="2 3" key="1">
    <citation type="submission" date="2018-03" db="EMBL/GenBank/DDBJ databases">
        <title>Adhaeribacter sp. HMF7605 Genome sequencing and assembly.</title>
        <authorList>
            <person name="Kang H."/>
            <person name="Kang J."/>
            <person name="Cha I."/>
            <person name="Kim H."/>
            <person name="Joh K."/>
        </authorList>
    </citation>
    <scope>NUCLEOTIDE SEQUENCE [LARGE SCALE GENOMIC DNA]</scope>
    <source>
        <strain evidence="2 3">HMF7605</strain>
    </source>
</reference>
<keyword evidence="1" id="KW-0472">Membrane</keyword>